<comment type="pathway">
    <text evidence="2">Amino-acid biosynthesis; L-tryptophan biosynthesis; L-tryptophan from chorismate: step 4/5.</text>
</comment>
<reference evidence="10 11" key="1">
    <citation type="journal article" date="2012" name="BMC Genomics">
        <title>Comparative genomic analysis and phylogenetic position of Theileria equi.</title>
        <authorList>
            <person name="Kappmeyer L.S."/>
            <person name="Thiagarajan M."/>
            <person name="Herndon D.R."/>
            <person name="Ramsay J.D."/>
            <person name="Caler E."/>
            <person name="Djikeng A."/>
            <person name="Gillespie J.J."/>
            <person name="Lau A.O."/>
            <person name="Roalson E.H."/>
            <person name="Silva J.C."/>
            <person name="Silva M.G."/>
            <person name="Suarez C.E."/>
            <person name="Ueti M.W."/>
            <person name="Nene V.M."/>
            <person name="Mealey R.H."/>
            <person name="Knowles D.P."/>
            <person name="Brayton K.A."/>
        </authorList>
    </citation>
    <scope>NUCLEOTIDE SEQUENCE [LARGE SCALE GENOMIC DNA]</scope>
    <source>
        <strain evidence="10 11">WA</strain>
    </source>
</reference>
<evidence type="ECO:0000259" key="9">
    <source>
        <dbReference type="Pfam" id="PF00218"/>
    </source>
</evidence>
<keyword evidence="7" id="KW-0057">Aromatic amino acid biosynthesis</keyword>
<evidence type="ECO:0000313" key="10">
    <source>
        <dbReference type="EMBL" id="AFZ79131.1"/>
    </source>
</evidence>
<dbReference type="GO" id="GO:0000162">
    <property type="term" value="P:L-tryptophan biosynthetic process"/>
    <property type="evidence" value="ECO:0007669"/>
    <property type="project" value="UniProtKB-UniPathway"/>
</dbReference>
<dbReference type="InterPro" id="IPR045186">
    <property type="entry name" value="Indole-3-glycerol_P_synth"/>
</dbReference>
<keyword evidence="4" id="KW-0028">Amino-acid biosynthesis</keyword>
<dbReference type="InterPro" id="IPR013785">
    <property type="entry name" value="Aldolase_TIM"/>
</dbReference>
<dbReference type="OrthoDB" id="524799at2759"/>
<comment type="catalytic activity">
    <reaction evidence="1">
        <text>1-(2-carboxyphenylamino)-1-deoxy-D-ribulose 5-phosphate + H(+) = (1S,2R)-1-C-(indol-3-yl)glycerol 3-phosphate + CO2 + H2O</text>
        <dbReference type="Rhea" id="RHEA:23476"/>
        <dbReference type="ChEBI" id="CHEBI:15377"/>
        <dbReference type="ChEBI" id="CHEBI:15378"/>
        <dbReference type="ChEBI" id="CHEBI:16526"/>
        <dbReference type="ChEBI" id="CHEBI:58613"/>
        <dbReference type="ChEBI" id="CHEBI:58866"/>
        <dbReference type="EC" id="4.1.1.48"/>
    </reaction>
</comment>
<dbReference type="UniPathway" id="UPA00035">
    <property type="reaction ID" value="UER00043"/>
</dbReference>
<gene>
    <name evidence="10" type="ORF">BEWA_019770</name>
</gene>
<dbReference type="VEuPathDB" id="PiroplasmaDB:BEWA_019770"/>
<dbReference type="Proteomes" id="UP000031512">
    <property type="component" value="Chromosome 1"/>
</dbReference>
<evidence type="ECO:0000313" key="11">
    <source>
        <dbReference type="Proteomes" id="UP000031512"/>
    </source>
</evidence>
<dbReference type="EC" id="4.1.1.48" evidence="3"/>
<dbReference type="InterPro" id="IPR011060">
    <property type="entry name" value="RibuloseP-bd_barrel"/>
</dbReference>
<evidence type="ECO:0000256" key="6">
    <source>
        <dbReference type="ARBA" id="ARBA00022822"/>
    </source>
</evidence>
<accession>L0AVS7</accession>
<name>L0AVS7_THEEQ</name>
<dbReference type="PANTHER" id="PTHR22854">
    <property type="entry name" value="TRYPTOPHAN BIOSYNTHESIS PROTEIN"/>
    <property type="match status" value="1"/>
</dbReference>
<dbReference type="eggNOG" id="KOG4201">
    <property type="taxonomic scope" value="Eukaryota"/>
</dbReference>
<dbReference type="SUPFAM" id="SSF51366">
    <property type="entry name" value="Ribulose-phoshate binding barrel"/>
    <property type="match status" value="1"/>
</dbReference>
<protein>
    <recommendedName>
        <fullName evidence="3">indole-3-glycerol-phosphate synthase</fullName>
        <ecNumber evidence="3">4.1.1.48</ecNumber>
    </recommendedName>
</protein>
<dbReference type="KEGG" id="beq:BEWA_019770"/>
<dbReference type="GO" id="GO:0004640">
    <property type="term" value="F:phosphoribosylanthranilate isomerase activity"/>
    <property type="evidence" value="ECO:0007669"/>
    <property type="project" value="TreeGrafter"/>
</dbReference>
<dbReference type="AlphaFoldDB" id="L0AVS7"/>
<dbReference type="EMBL" id="CP001669">
    <property type="protein sequence ID" value="AFZ79131.1"/>
    <property type="molecule type" value="Genomic_DNA"/>
</dbReference>
<keyword evidence="11" id="KW-1185">Reference proteome</keyword>
<evidence type="ECO:0000256" key="2">
    <source>
        <dbReference type="ARBA" id="ARBA00004696"/>
    </source>
</evidence>
<proteinExistence type="predicted"/>
<dbReference type="GO" id="GO:0004425">
    <property type="term" value="F:indole-3-glycerol-phosphate synthase activity"/>
    <property type="evidence" value="ECO:0007669"/>
    <property type="project" value="UniProtKB-EC"/>
</dbReference>
<dbReference type="InterPro" id="IPR013798">
    <property type="entry name" value="Indole-3-glycerol_P_synth_dom"/>
</dbReference>
<evidence type="ECO:0000256" key="5">
    <source>
        <dbReference type="ARBA" id="ARBA00022793"/>
    </source>
</evidence>
<evidence type="ECO:0000256" key="3">
    <source>
        <dbReference type="ARBA" id="ARBA00012362"/>
    </source>
</evidence>
<dbReference type="PANTHER" id="PTHR22854:SF2">
    <property type="entry name" value="INDOLE-3-GLYCEROL-PHOSPHATE SYNTHASE"/>
    <property type="match status" value="1"/>
</dbReference>
<evidence type="ECO:0000256" key="4">
    <source>
        <dbReference type="ARBA" id="ARBA00022605"/>
    </source>
</evidence>
<keyword evidence="8" id="KW-0456">Lyase</keyword>
<organism evidence="10 11">
    <name type="scientific">Theileria equi strain WA</name>
    <dbReference type="NCBI Taxonomy" id="1537102"/>
    <lineage>
        <taxon>Eukaryota</taxon>
        <taxon>Sar</taxon>
        <taxon>Alveolata</taxon>
        <taxon>Apicomplexa</taxon>
        <taxon>Aconoidasida</taxon>
        <taxon>Piroplasmida</taxon>
        <taxon>Theileriidae</taxon>
        <taxon>Theileria</taxon>
    </lineage>
</organism>
<evidence type="ECO:0000256" key="7">
    <source>
        <dbReference type="ARBA" id="ARBA00023141"/>
    </source>
</evidence>
<dbReference type="CDD" id="cd00331">
    <property type="entry name" value="IGPS"/>
    <property type="match status" value="1"/>
</dbReference>
<dbReference type="Pfam" id="PF00218">
    <property type="entry name" value="IGPS"/>
    <property type="match status" value="1"/>
</dbReference>
<keyword evidence="6" id="KW-0822">Tryptophan biosynthesis</keyword>
<sequence>MFHYLCSLSQSLNYTCKTVLILLIIHNAALLKFNDNGTQSLFVPSHYTRTFSNGRSSKVQPLESSDSRITYIAEERYYKMITEKHSYVDKLINEHSKFDDKLQLRLNFLQCTQNHKLSEMLRRNSDESSHKLSVIADMKRRTPTHNPKCDDKVLSYIDAGEVALNMASAGFDVIFVNTDEIVYGGHVQDLHKSFLELRKLGRRKRPAIVMKDIFLHPIQIAQATEYRADGVLLNASILGNALENMLNACINMGTEAIVEVHDATEALRATDIGARILLVNQWDRVKNILKPTRALDIKDVIPEDVTTIACGGIMTIKQAHELALAGYDAVCFGRRLIYPDVPEFIKQVKDWKAPCKPILKMSKRMFFDYKTVNGVTEISLKENHLELLDEMNHFYFSERNDELISEIKKLSKKNIDESTNFTEQNLTPGEKSREITVNIGVPTSSDALIKVGTLAVSPEGQKEYIDQNREIAKLTIDRYRLKWFIEKKKWIKNNLHLYNNEEEAECAYDLKKGIEMYNQFKFKGKEYYPEVMSPEEIKETERVLFQNVQELYEKAPKINGKINLNFDEISSPPPILPTK</sequence>
<dbReference type="Gene3D" id="3.20.20.70">
    <property type="entry name" value="Aldolase class I"/>
    <property type="match status" value="1"/>
</dbReference>
<feature type="domain" description="Indole-3-glycerol phosphate synthase" evidence="9">
    <location>
        <begin position="103"/>
        <end position="347"/>
    </location>
</feature>
<keyword evidence="5" id="KW-0210">Decarboxylase</keyword>
<evidence type="ECO:0000256" key="8">
    <source>
        <dbReference type="ARBA" id="ARBA00023239"/>
    </source>
</evidence>
<dbReference type="STRING" id="1537102.L0AVS7"/>
<evidence type="ECO:0000256" key="1">
    <source>
        <dbReference type="ARBA" id="ARBA00001633"/>
    </source>
</evidence>
<dbReference type="GeneID" id="15806151"/>
<dbReference type="RefSeq" id="XP_004828797.1">
    <property type="nucleotide sequence ID" value="XM_004828740.1"/>
</dbReference>